<dbReference type="GeneID" id="97309720"/>
<evidence type="ECO:0000256" key="2">
    <source>
        <dbReference type="PIRNR" id="PIRNR036893"/>
    </source>
</evidence>
<dbReference type="SUPFAM" id="SSF50814">
    <property type="entry name" value="Lipocalins"/>
    <property type="match status" value="1"/>
</dbReference>
<dbReference type="PROSITE" id="PS00213">
    <property type="entry name" value="LIPOCALIN"/>
    <property type="match status" value="1"/>
</dbReference>
<reference evidence="4 5" key="1">
    <citation type="submission" date="2019-03" db="EMBL/GenBank/DDBJ databases">
        <title>Complete Genome Sequence of Paraburkholderia dipogonis ICMP 19430T, a Nitrogen-fixing Symbiont of the South African Invasive Legume Dipogon lignosus in New Zealand.</title>
        <authorList>
            <person name="De Meyer S.E."/>
        </authorList>
    </citation>
    <scope>NUCLEOTIDE SEQUENCE [LARGE SCALE GENOMIC DNA]</scope>
    <source>
        <strain evidence="4 5">ICMP 19430</strain>
    </source>
</reference>
<evidence type="ECO:0000313" key="5">
    <source>
        <dbReference type="Proteomes" id="UP000297385"/>
    </source>
</evidence>
<evidence type="ECO:0000256" key="1">
    <source>
        <dbReference type="ARBA" id="ARBA00006889"/>
    </source>
</evidence>
<dbReference type="GO" id="GO:0006950">
    <property type="term" value="P:response to stress"/>
    <property type="evidence" value="ECO:0007669"/>
    <property type="project" value="UniProtKB-ARBA"/>
</dbReference>
<feature type="signal peptide" evidence="2">
    <location>
        <begin position="1"/>
        <end position="28"/>
    </location>
</feature>
<dbReference type="InterPro" id="IPR000566">
    <property type="entry name" value="Lipocln_cytosolic_FA-bd_dom"/>
</dbReference>
<dbReference type="GO" id="GO:0008289">
    <property type="term" value="F:lipid binding"/>
    <property type="evidence" value="ECO:0007669"/>
    <property type="project" value="UniProtKB-UniRule"/>
</dbReference>
<keyword evidence="2" id="KW-0998">Cell outer membrane</keyword>
<dbReference type="InterPro" id="IPR002446">
    <property type="entry name" value="Lipocalin_bac"/>
</dbReference>
<keyword evidence="2" id="KW-0446">Lipid-binding</keyword>
<dbReference type="PRINTS" id="PR01171">
    <property type="entry name" value="BCTLIPOCALIN"/>
</dbReference>
<dbReference type="InterPro" id="IPR022272">
    <property type="entry name" value="Lipocalin_CS"/>
</dbReference>
<protein>
    <recommendedName>
        <fullName evidence="2">Outer membrane lipoprotein Blc</fullName>
    </recommendedName>
</protein>
<comment type="caution">
    <text evidence="4">The sequence shown here is derived from an EMBL/GenBank/DDBJ whole genome shotgun (WGS) entry which is preliminary data.</text>
</comment>
<dbReference type="Gene3D" id="2.40.128.20">
    <property type="match status" value="1"/>
</dbReference>
<accession>A0A4Y8MVT0</accession>
<dbReference type="EMBL" id="SNVI01000002">
    <property type="protein sequence ID" value="TFE41482.1"/>
    <property type="molecule type" value="Genomic_DNA"/>
</dbReference>
<keyword evidence="2" id="KW-0449">Lipoprotein</keyword>
<comment type="subunit">
    <text evidence="2">Homodimer.</text>
</comment>
<dbReference type="InterPro" id="IPR047202">
    <property type="entry name" value="Lipocalin_Blc-like_dom"/>
</dbReference>
<name>A0A4Y8MVT0_9BURK</name>
<evidence type="ECO:0000259" key="3">
    <source>
        <dbReference type="Pfam" id="PF08212"/>
    </source>
</evidence>
<comment type="similarity">
    <text evidence="1 2">Belongs to the calycin superfamily. Lipocalin family.</text>
</comment>
<comment type="subcellular location">
    <subcellularLocation>
        <location evidence="2">Cell outer membrane</location>
    </subcellularLocation>
</comment>
<dbReference type="PANTHER" id="PTHR10612">
    <property type="entry name" value="APOLIPOPROTEIN D"/>
    <property type="match status" value="1"/>
</dbReference>
<sequence length="190" mass="20931">MPLRRQSVLRVSALSLVLGTVCVLGACAFSPAGKSGNPHVPEPAKPVDLSRYLGRWYELARYENGFERDCEAVTADYATRDDGLIDVTNSCHKGGVNGAVDVSKGRAKVVAGSQNARLKVSFFGPFFFGNYWVLDHADDYSWSIVSEPSGRYLWILTREAVPAASVKDALIERVRALGYDTSMLRMTRHE</sequence>
<gene>
    <name evidence="4" type="ORF">E2553_32980</name>
</gene>
<dbReference type="PIRSF" id="PIRSF036893">
    <property type="entry name" value="Lipocalin_ApoD"/>
    <property type="match status" value="1"/>
</dbReference>
<feature type="chain" id="PRO_5021523858" description="Outer membrane lipoprotein Blc" evidence="2">
    <location>
        <begin position="29"/>
        <end position="190"/>
    </location>
</feature>
<dbReference type="InterPro" id="IPR012674">
    <property type="entry name" value="Calycin"/>
</dbReference>
<proteinExistence type="inferred from homology"/>
<feature type="domain" description="Lipocalin/cytosolic fatty-acid binding" evidence="3">
    <location>
        <begin position="47"/>
        <end position="187"/>
    </location>
</feature>
<dbReference type="CDD" id="cd19438">
    <property type="entry name" value="lipocalin_Blc-like"/>
    <property type="match status" value="1"/>
</dbReference>
<dbReference type="Proteomes" id="UP000297385">
    <property type="component" value="Unassembled WGS sequence"/>
</dbReference>
<comment type="function">
    <text evidence="2">Involved in the storage or transport of lipids necessary for membrane maintenance under stressful conditions. Displays a binding preference for lysophospholipids.</text>
</comment>
<dbReference type="InterPro" id="IPR022271">
    <property type="entry name" value="Lipocalin_ApoD"/>
</dbReference>
<keyword evidence="2" id="KW-0472">Membrane</keyword>
<dbReference type="PROSITE" id="PS51257">
    <property type="entry name" value="PROKAR_LIPOPROTEIN"/>
    <property type="match status" value="1"/>
</dbReference>
<dbReference type="RefSeq" id="WP_134464561.1">
    <property type="nucleotide sequence ID" value="NZ_JBHSSZ010000024.1"/>
</dbReference>
<dbReference type="AlphaFoldDB" id="A0A4Y8MVT0"/>
<organism evidence="4 5">
    <name type="scientific">Paraburkholderia dipogonis</name>
    <dbReference type="NCBI Taxonomy" id="1211383"/>
    <lineage>
        <taxon>Bacteria</taxon>
        <taxon>Pseudomonadati</taxon>
        <taxon>Pseudomonadota</taxon>
        <taxon>Betaproteobacteria</taxon>
        <taxon>Burkholderiales</taxon>
        <taxon>Burkholderiaceae</taxon>
        <taxon>Paraburkholderia</taxon>
    </lineage>
</organism>
<dbReference type="PANTHER" id="PTHR10612:SF34">
    <property type="entry name" value="APOLIPOPROTEIN D"/>
    <property type="match status" value="1"/>
</dbReference>
<keyword evidence="2" id="KW-0732">Signal</keyword>
<dbReference type="Pfam" id="PF08212">
    <property type="entry name" value="Lipocalin_2"/>
    <property type="match status" value="1"/>
</dbReference>
<dbReference type="GO" id="GO:0009279">
    <property type="term" value="C:cell outer membrane"/>
    <property type="evidence" value="ECO:0007669"/>
    <property type="project" value="UniProtKB-SubCell"/>
</dbReference>
<evidence type="ECO:0000313" key="4">
    <source>
        <dbReference type="EMBL" id="TFE41482.1"/>
    </source>
</evidence>